<dbReference type="InterPro" id="IPR017938">
    <property type="entry name" value="Riboflavin_synthase-like_b-brl"/>
</dbReference>
<sequence>MTKTLSSGRQAPHRVRNELTFRTLTVSDKQLVAEQFWRISFQSQALAGFSSPGSDDHIKLFFPEKIATAPVIPTVTDEGIVWPDNQRPESRDYTPLEFDGQSSLVIDFYRHEQGIASDWAENVSVGDSLTIGGPRGSLIIPNEYSQQLYIFDETGLPAMKRRLNTLRADNVLLIAFAKRQVVEEYLGALLADHNLHCLENNAMDASGIEQCISLSNPLHFPADDHFVWLTGEGKAVKQLSDHFIEQRGCSPELVRAVAYWHAKD</sequence>
<dbReference type="PROSITE" id="PS51384">
    <property type="entry name" value="FAD_FR"/>
    <property type="match status" value="1"/>
</dbReference>
<dbReference type="Gene3D" id="2.40.30.10">
    <property type="entry name" value="Translation factors"/>
    <property type="match status" value="1"/>
</dbReference>
<dbReference type="Pfam" id="PF04954">
    <property type="entry name" value="SIP"/>
    <property type="match status" value="1"/>
</dbReference>
<dbReference type="Gene3D" id="3.40.50.80">
    <property type="entry name" value="Nucleotide-binding domain of ferredoxin-NADP reductase (FNR) module"/>
    <property type="match status" value="1"/>
</dbReference>
<protein>
    <submittedName>
        <fullName evidence="3">Ferric-chelate reductase (NADPH)</fullName>
    </submittedName>
</protein>
<dbReference type="PANTHER" id="PTHR30157">
    <property type="entry name" value="FERRIC REDUCTASE, NADPH-DEPENDENT"/>
    <property type="match status" value="1"/>
</dbReference>
<name>A0A1H9FE04_9GAMM</name>
<dbReference type="GO" id="GO:0016491">
    <property type="term" value="F:oxidoreductase activity"/>
    <property type="evidence" value="ECO:0007669"/>
    <property type="project" value="InterPro"/>
</dbReference>
<dbReference type="InterPro" id="IPR017927">
    <property type="entry name" value="FAD-bd_FR_type"/>
</dbReference>
<evidence type="ECO:0000256" key="1">
    <source>
        <dbReference type="ARBA" id="ARBA00035644"/>
    </source>
</evidence>
<dbReference type="RefSeq" id="WP_092673210.1">
    <property type="nucleotide sequence ID" value="NZ_FOGC01000002.1"/>
</dbReference>
<proteinExistence type="inferred from homology"/>
<organism evidence="3 4">
    <name type="scientific">Rosenbergiella nectarea</name>
    <dbReference type="NCBI Taxonomy" id="988801"/>
    <lineage>
        <taxon>Bacteria</taxon>
        <taxon>Pseudomonadati</taxon>
        <taxon>Pseudomonadota</taxon>
        <taxon>Gammaproteobacteria</taxon>
        <taxon>Enterobacterales</taxon>
        <taxon>Erwiniaceae</taxon>
        <taxon>Rosenbergiella</taxon>
    </lineage>
</organism>
<reference evidence="4" key="1">
    <citation type="submission" date="2016-10" db="EMBL/GenBank/DDBJ databases">
        <authorList>
            <person name="Varghese N."/>
            <person name="Submissions S."/>
        </authorList>
    </citation>
    <scope>NUCLEOTIDE SEQUENCE [LARGE SCALE GENOMIC DNA]</scope>
    <source>
        <strain evidence="4">8N4</strain>
    </source>
</reference>
<dbReference type="Proteomes" id="UP000242515">
    <property type="component" value="Unassembled WGS sequence"/>
</dbReference>
<dbReference type="PANTHER" id="PTHR30157:SF0">
    <property type="entry name" value="NADPH-DEPENDENT FERRIC-CHELATE REDUCTASE"/>
    <property type="match status" value="1"/>
</dbReference>
<dbReference type="OrthoDB" id="9814826at2"/>
<dbReference type="CDD" id="cd06193">
    <property type="entry name" value="siderophore_interacting"/>
    <property type="match status" value="1"/>
</dbReference>
<dbReference type="Pfam" id="PF08021">
    <property type="entry name" value="FAD_binding_9"/>
    <property type="match status" value="1"/>
</dbReference>
<dbReference type="InterPro" id="IPR013113">
    <property type="entry name" value="SIP_FAD-bd"/>
</dbReference>
<dbReference type="InterPro" id="IPR007037">
    <property type="entry name" value="SIP_rossman_dom"/>
</dbReference>
<gene>
    <name evidence="3" type="ORF">SAMN05216522_102281</name>
</gene>
<dbReference type="InterPro" id="IPR039261">
    <property type="entry name" value="FNR_nucleotide-bd"/>
</dbReference>
<accession>A0A1H9FE04</accession>
<dbReference type="SUPFAM" id="SSF63380">
    <property type="entry name" value="Riboflavin synthase domain-like"/>
    <property type="match status" value="1"/>
</dbReference>
<evidence type="ECO:0000313" key="3">
    <source>
        <dbReference type="EMBL" id="SEQ36132.1"/>
    </source>
</evidence>
<keyword evidence="4" id="KW-1185">Reference proteome</keyword>
<dbReference type="EMBL" id="FOGC01000002">
    <property type="protein sequence ID" value="SEQ36132.1"/>
    <property type="molecule type" value="Genomic_DNA"/>
</dbReference>
<evidence type="ECO:0000313" key="4">
    <source>
        <dbReference type="Proteomes" id="UP000242515"/>
    </source>
</evidence>
<comment type="similarity">
    <text evidence="1">Belongs to the SIP oxidoreductase family.</text>
</comment>
<dbReference type="InterPro" id="IPR039374">
    <property type="entry name" value="SIP_fam"/>
</dbReference>
<feature type="domain" description="FAD-binding FR-type" evidence="2">
    <location>
        <begin position="19"/>
        <end position="141"/>
    </location>
</feature>
<dbReference type="FunFam" id="2.40.30.10:FF:000055">
    <property type="entry name" value="Siderophore-interacting family protein"/>
    <property type="match status" value="1"/>
</dbReference>
<evidence type="ECO:0000259" key="2">
    <source>
        <dbReference type="PROSITE" id="PS51384"/>
    </source>
</evidence>
<dbReference type="AlphaFoldDB" id="A0A1H9FE04"/>
<dbReference type="STRING" id="988801.SAMN05216522_102281"/>